<feature type="non-terminal residue" evidence="6">
    <location>
        <position position="2405"/>
    </location>
</feature>
<reference evidence="6 7" key="1">
    <citation type="submission" date="2018-05" db="EMBL/GenBank/DDBJ databases">
        <title>Draft genome sequence of Scytalidium lignicola DSM 105466, a ubiquitous saprotrophic fungus.</title>
        <authorList>
            <person name="Buettner E."/>
            <person name="Gebauer A.M."/>
            <person name="Hofrichter M."/>
            <person name="Liers C."/>
            <person name="Kellner H."/>
        </authorList>
    </citation>
    <scope>NUCLEOTIDE SEQUENCE [LARGE SCALE GENOMIC DNA]</scope>
    <source>
        <strain evidence="6 7">DSM 105466</strain>
    </source>
</reference>
<feature type="domain" description="RNase H type-1" evidence="5">
    <location>
        <begin position="2140"/>
        <end position="2283"/>
    </location>
</feature>
<dbReference type="PANTHER" id="PTHR33481">
    <property type="entry name" value="REVERSE TRANSCRIPTASE"/>
    <property type="match status" value="1"/>
</dbReference>
<dbReference type="PROSITE" id="PS50879">
    <property type="entry name" value="RNASE_H_1"/>
    <property type="match status" value="1"/>
</dbReference>
<dbReference type="InterPro" id="IPR012337">
    <property type="entry name" value="RNaseH-like_sf"/>
</dbReference>
<feature type="compositionally biased region" description="Polar residues" evidence="2">
    <location>
        <begin position="977"/>
        <end position="1006"/>
    </location>
</feature>
<feature type="compositionally biased region" description="Basic and acidic residues" evidence="2">
    <location>
        <begin position="907"/>
        <end position="925"/>
    </location>
</feature>
<dbReference type="InterPro" id="IPR005135">
    <property type="entry name" value="Endo/exonuclease/phosphatase"/>
</dbReference>
<dbReference type="STRING" id="5539.A0A3E2HFA4"/>
<keyword evidence="1" id="KW-0863">Zinc-finger</keyword>
<protein>
    <submittedName>
        <fullName evidence="6">Uncharacterized protein</fullName>
    </submittedName>
</protein>
<dbReference type="GO" id="GO:0008270">
    <property type="term" value="F:zinc ion binding"/>
    <property type="evidence" value="ECO:0007669"/>
    <property type="project" value="UniProtKB-KW"/>
</dbReference>
<dbReference type="SUPFAM" id="SSF56219">
    <property type="entry name" value="DNase I-like"/>
    <property type="match status" value="1"/>
</dbReference>
<dbReference type="SUPFAM" id="SSF56672">
    <property type="entry name" value="DNA/RNA polymerases"/>
    <property type="match status" value="1"/>
</dbReference>
<dbReference type="InterPro" id="IPR036397">
    <property type="entry name" value="RNaseH_sf"/>
</dbReference>
<dbReference type="Gene3D" id="3.60.10.10">
    <property type="entry name" value="Endonuclease/exonuclease/phosphatase"/>
    <property type="match status" value="1"/>
</dbReference>
<dbReference type="InterPro" id="IPR011009">
    <property type="entry name" value="Kinase-like_dom_sf"/>
</dbReference>
<comment type="caution">
    <text evidence="6">The sequence shown here is derived from an EMBL/GenBank/DDBJ whole genome shotgun (WGS) entry which is preliminary data.</text>
</comment>
<feature type="compositionally biased region" description="Polar residues" evidence="2">
    <location>
        <begin position="1176"/>
        <end position="1186"/>
    </location>
</feature>
<dbReference type="OrthoDB" id="3598968at2759"/>
<feature type="compositionally biased region" description="Basic and acidic residues" evidence="2">
    <location>
        <begin position="1165"/>
        <end position="1175"/>
    </location>
</feature>
<organism evidence="6 7">
    <name type="scientific">Scytalidium lignicola</name>
    <name type="common">Hyphomycete</name>
    <dbReference type="NCBI Taxonomy" id="5539"/>
    <lineage>
        <taxon>Eukaryota</taxon>
        <taxon>Fungi</taxon>
        <taxon>Dikarya</taxon>
        <taxon>Ascomycota</taxon>
        <taxon>Pezizomycotina</taxon>
        <taxon>Leotiomycetes</taxon>
        <taxon>Leotiomycetes incertae sedis</taxon>
        <taxon>Scytalidium</taxon>
    </lineage>
</organism>
<feature type="region of interest" description="Disordered" evidence="2">
    <location>
        <begin position="1165"/>
        <end position="1204"/>
    </location>
</feature>
<dbReference type="GO" id="GO:0004523">
    <property type="term" value="F:RNA-DNA hybrid ribonuclease activity"/>
    <property type="evidence" value="ECO:0007669"/>
    <property type="project" value="InterPro"/>
</dbReference>
<feature type="region of interest" description="Disordered" evidence="2">
    <location>
        <begin position="24"/>
        <end position="51"/>
    </location>
</feature>
<evidence type="ECO:0000313" key="6">
    <source>
        <dbReference type="EMBL" id="RFU32108.1"/>
    </source>
</evidence>
<feature type="domain" description="Reverse transcriptase" evidence="4">
    <location>
        <begin position="1691"/>
        <end position="1964"/>
    </location>
</feature>
<dbReference type="InterPro" id="IPR002156">
    <property type="entry name" value="RNaseH_domain"/>
</dbReference>
<dbReference type="PANTHER" id="PTHR33481:SF1">
    <property type="entry name" value="ENDONUCLEASE_EXONUCLEASE_PHOSPHATASE DOMAIN-CONTAINING PROTEIN-RELATED"/>
    <property type="match status" value="1"/>
</dbReference>
<name>A0A3E2HFA4_SCYLI</name>
<keyword evidence="7" id="KW-1185">Reference proteome</keyword>
<dbReference type="SUPFAM" id="SSF56112">
    <property type="entry name" value="Protein kinase-like (PK-like)"/>
    <property type="match status" value="1"/>
</dbReference>
<evidence type="ECO:0000259" key="4">
    <source>
        <dbReference type="PROSITE" id="PS50878"/>
    </source>
</evidence>
<keyword evidence="1" id="KW-0862">Zinc</keyword>
<dbReference type="PROSITE" id="PS50878">
    <property type="entry name" value="RT_POL"/>
    <property type="match status" value="1"/>
</dbReference>
<dbReference type="Pfam" id="PF00075">
    <property type="entry name" value="RNase_H"/>
    <property type="match status" value="1"/>
</dbReference>
<dbReference type="Pfam" id="PF00078">
    <property type="entry name" value="RVT_1"/>
    <property type="match status" value="1"/>
</dbReference>
<dbReference type="OMA" id="ECKDICA"/>
<evidence type="ECO:0000256" key="2">
    <source>
        <dbReference type="SAM" id="MobiDB-lite"/>
    </source>
</evidence>
<dbReference type="CDD" id="cd09276">
    <property type="entry name" value="Rnase_HI_RT_non_LTR"/>
    <property type="match status" value="1"/>
</dbReference>
<dbReference type="Pfam" id="PF14529">
    <property type="entry name" value="Exo_endo_phos_2"/>
    <property type="match status" value="1"/>
</dbReference>
<dbReference type="InterPro" id="IPR036691">
    <property type="entry name" value="Endo/exonu/phosph_ase_sf"/>
</dbReference>
<sequence length="2405" mass="268828">MGPSDNNFKHIDMLALAGAKSPAQITKSAAMPDSPDYSLTSKNDASSKKKTRFPETTFDIAAGTGKAQSGMYEKIYDIELGGPLEVAARKAPPIELVHVKAFSTQAAKKTLHVFRQLQDRTIVAALEAFTTGNSLYIVLEHMPVSLEQLVKSPAYPDERQLAAILGQFFEYLAQHRRRCEDWGEPRDIRALSFIMMELMQKYVNEDGAIGIDDLHRWRSSPDALGFLSATTSAVSAAELLKHPLLARPWQKESLIGLISLAQVCSRGYYRSLDTVPADTAAILPTSAMRKRCCNSTSLCPTHAHMSSKVARKEFWIAQIKEIPSFRCNPWDFYEPFIELGSDFVLVLCNNGTEIQVMRTFGVTSQSDEVYCLPEIQHPDFVNICERYLFRNKIFTFTETGDSIYNQPNPTIFPDNREHTSADLNSLSMIMLRMMHETRETLESTDVDWSAEAVNFVEATSSATPDELSDHVFIARSRNAGILTPLYTTIYSHQALTHVTMTHVTVNIGPEHINEHAIYLREACNQLQAVDRGRQNQVPWNTVQLYIESTIALISKVLRQPAMNEVLHYIQDAAKCTQNIQRDITIIKTTVGLSTTPLNASNFGGGRATASWAQVAAKGSPPPPPPVPQDMRTTKTQSTVTAYKDRAITVKLKDHGIAQRFRSLSATRIRHQVETSIHDNSETKQVKIVAAHQLKSGDVQIFTSSITEATKLKENRGWIKGLGEHAELIVPTYGVIVHGISTNSINIKDQKATIQQILADNYTVIPKAEISYVGWLTKESPLKRASLVVVEFTDPEMANAIIYAGMVWDGQIHICQLYDRACRVKQCFRCYNYGHIGTQCDAAQTCGYCAELHETKNCKQKGVEGFTPRCTVCKGAHTAWSTACPARKKEMGRVEQAKQIRNTYWHVLSKDDTPKDNIRRTRDPTTRNRTLNQTTQIPATPIPAQTATQRPEEAREPVVPDTSTFGQMVPQGPLPTDRPSTAQTPPEIQTQTGAQTPSEATITQTPGGLSAEEDWATPATQQEPTQTRDAPADVQIQATGEPFSFTQELGDEELLPFRIEGAFTMQDADTWLNNLASNNDGEWIRTTVETAPSPPTSMATDTRTALGKIYKGCKCPLHQEIYSDWPTHNAELTIAQCMKVCVYCGRDFTSAAELRKHMRRSDYVRRNQRVRQETRGKGSSTTPSWTHIETPHRSDSEPLRQPSTTPMVGHQELRILQYNVQKSRDVVLANLFQDPRVLEYDVLAIQEPWRNPFIATTYHPLKEHFRLTYLDDAATRVCFYINTRIDPSTWNVQHITRDITSLELTSPNSHDKIRIFNVYNEAGTGAIPDLGEAIAKLDSDEELLILGDFNLHHPLWSTTHRHASRGISAAQPLLTIIEESQLQLLTAPGTTTHRWKQGETTIDLTFASADLAARTIYCKVDTSLDHDSDHLPIATAFDWSWHPATPSRKRLWTKTNLPLLQQTVKNRLRPVPDFTELRDDESIDEYVQSIIEALNAGIDAATPWSNPSPRSIPGFDQECKDICAAVQQLRRRWQRTRLEDDYEAYRAARNRKGRHIQKFLRNTHRHRVEEASASESGLWKLVKWAKNRHAAASTCTPALVKPDGELASRPEEKAETLRQSFFPRPLQADLSDVNGYEYPRPIECPEITMPEIEKAVRRAAPNKAPGTDNITNGILHQTLVILLPHLDKLFNACLQQGYCPKHFKEAITVVLRKPGKDDYTQPKSYRPIALLNTLGKALEAVVANRLAYLADIYHLLPSRHTGGRKLTSTDHAIHLLLQRIHEAWADGKVASLLLLDVSGAFDNVSRPRLLHNLRKRRVNQTLVRWIDSFLSNRSTTLKLQEYTAPSAPIETGIPQGSPLSPILYLFYNADLIEACKTGNTEAVGYIDDASILAVGPTTQRNCKTLKAIHRTAEKWARQHGSQFAPAKYELVHFTRDPKANTTHPLHLPQATIKASPSCRYLGIQMDSRLRWDYHREKVEATATQRLSALSALASSTWGTGSINLRHVYRAMIIPQMLYGCSAWHIPGNRGNGRGRESAMVTAISRIQRRAAQIITGAFRTTAGAAVDVEAHLLPPLQQLEQTALEATMRIRTTPLYSEMGSENDTTMSPLKQFSNILELKHNIQLDRLEKRQPHVHHDTTESGTLYIYTDGSGINGHAGAAAVAPALHLDNCRTTRTEYMGRSTTSTVYAAELRGMVLAFQIALDVHAITSTPGKCVVFTDNQAAIQATANPKCPSGQYILAEAIRALDQLRDQGWEVQLRWIPAHVGVPGNEAADRAANMAAGHNPNARANPEPQPEPASLRTLTATTKSSIRQTMKDEWQLSWEKAKHGRELFRLGVRPGKGTLTTHNGTHRAISSVITQMRTGKISLRAFLLRRIQLVTRSPLTNKPKDLLERAQCAFRLGPA</sequence>
<feature type="compositionally biased region" description="Basic and acidic residues" evidence="2">
    <location>
        <begin position="1188"/>
        <end position="1197"/>
    </location>
</feature>
<dbReference type="GO" id="GO:0003676">
    <property type="term" value="F:nucleic acid binding"/>
    <property type="evidence" value="ECO:0007669"/>
    <property type="project" value="InterPro"/>
</dbReference>
<accession>A0A3E2HFA4</accession>
<dbReference type="InterPro" id="IPR043502">
    <property type="entry name" value="DNA/RNA_pol_sf"/>
</dbReference>
<keyword evidence="1" id="KW-0479">Metal-binding</keyword>
<evidence type="ECO:0000259" key="5">
    <source>
        <dbReference type="PROSITE" id="PS50879"/>
    </source>
</evidence>
<dbReference type="EMBL" id="NCSJ02000061">
    <property type="protein sequence ID" value="RFU32108.1"/>
    <property type="molecule type" value="Genomic_DNA"/>
</dbReference>
<dbReference type="SUPFAM" id="SSF53098">
    <property type="entry name" value="Ribonuclease H-like"/>
    <property type="match status" value="1"/>
</dbReference>
<feature type="domain" description="C2H2-type" evidence="3">
    <location>
        <begin position="1138"/>
        <end position="1169"/>
    </location>
</feature>
<gene>
    <name evidence="6" type="ORF">B7463_g4225</name>
</gene>
<proteinExistence type="predicted"/>
<dbReference type="CDD" id="cd01650">
    <property type="entry name" value="RT_nLTR_like"/>
    <property type="match status" value="1"/>
</dbReference>
<feature type="compositionally biased region" description="Low complexity" evidence="2">
    <location>
        <begin position="926"/>
        <end position="935"/>
    </location>
</feature>
<evidence type="ECO:0000313" key="7">
    <source>
        <dbReference type="Proteomes" id="UP000258309"/>
    </source>
</evidence>
<dbReference type="InterPro" id="IPR000477">
    <property type="entry name" value="RT_dom"/>
</dbReference>
<evidence type="ECO:0000256" key="1">
    <source>
        <dbReference type="PROSITE-ProRule" id="PRU00042"/>
    </source>
</evidence>
<feature type="region of interest" description="Disordered" evidence="2">
    <location>
        <begin position="905"/>
        <end position="1011"/>
    </location>
</feature>
<dbReference type="Proteomes" id="UP000258309">
    <property type="component" value="Unassembled WGS sequence"/>
</dbReference>
<evidence type="ECO:0000259" key="3">
    <source>
        <dbReference type="PROSITE" id="PS50157"/>
    </source>
</evidence>
<feature type="region of interest" description="Disordered" evidence="2">
    <location>
        <begin position="615"/>
        <end position="637"/>
    </location>
</feature>
<dbReference type="InterPro" id="IPR013087">
    <property type="entry name" value="Znf_C2H2_type"/>
</dbReference>
<dbReference type="Gene3D" id="3.30.420.10">
    <property type="entry name" value="Ribonuclease H-like superfamily/Ribonuclease H"/>
    <property type="match status" value="1"/>
</dbReference>
<dbReference type="PROSITE" id="PS50157">
    <property type="entry name" value="ZINC_FINGER_C2H2_2"/>
    <property type="match status" value="1"/>
</dbReference>
<feature type="non-terminal residue" evidence="6">
    <location>
        <position position="1"/>
    </location>
</feature>